<dbReference type="GO" id="GO:0046914">
    <property type="term" value="F:transition metal ion binding"/>
    <property type="evidence" value="ECO:0007669"/>
    <property type="project" value="InterPro"/>
</dbReference>
<dbReference type="EMBL" id="MIGB01000049">
    <property type="protein sequence ID" value="OSY35590.1"/>
    <property type="molecule type" value="Genomic_DNA"/>
</dbReference>
<gene>
    <name evidence="8" type="primary">nthB_2</name>
    <name evidence="8" type="ORF">BG845_05925</name>
</gene>
<dbReference type="InterPro" id="IPR024690">
    <property type="entry name" value="CN_hydtase_beta_dom_C"/>
</dbReference>
<feature type="domain" description="Nitrile hydratase beta subunit" evidence="6">
    <location>
        <begin position="112"/>
        <end position="208"/>
    </location>
</feature>
<proteinExistence type="inferred from homology"/>
<dbReference type="Pfam" id="PF21006">
    <property type="entry name" value="NHase_beta_N"/>
    <property type="match status" value="1"/>
</dbReference>
<dbReference type="OrthoDB" id="3478924at2"/>
<organism evidence="8 9">
    <name type="scientific">Pseudonocardia autotrophica</name>
    <name type="common">Amycolata autotrophica</name>
    <name type="synonym">Nocardia autotrophica</name>
    <dbReference type="NCBI Taxonomy" id="2074"/>
    <lineage>
        <taxon>Bacteria</taxon>
        <taxon>Bacillati</taxon>
        <taxon>Actinomycetota</taxon>
        <taxon>Actinomycetes</taxon>
        <taxon>Pseudonocardiales</taxon>
        <taxon>Pseudonocardiaceae</taxon>
        <taxon>Pseudonocardia</taxon>
    </lineage>
</organism>
<dbReference type="InterPro" id="IPR042262">
    <property type="entry name" value="CN_hydtase_beta_C"/>
</dbReference>
<dbReference type="NCBIfam" id="TIGR03888">
    <property type="entry name" value="nitrile_beta"/>
    <property type="match status" value="1"/>
</dbReference>
<evidence type="ECO:0000259" key="6">
    <source>
        <dbReference type="Pfam" id="PF02211"/>
    </source>
</evidence>
<accession>A0A1Y2MK10</accession>
<protein>
    <recommendedName>
        <fullName evidence="5">Nitrile hydratase subunit beta</fullName>
        <shortName evidence="5">NHase</shortName>
        <ecNumber evidence="5">4.2.1.84</ecNumber>
    </recommendedName>
</protein>
<dbReference type="InterPro" id="IPR008990">
    <property type="entry name" value="Elect_transpt_acc-like_dom_sf"/>
</dbReference>
<keyword evidence="9" id="KW-1185">Reference proteome</keyword>
<comment type="similarity">
    <text evidence="2 5">Belongs to the nitrile hydratase subunit beta family.</text>
</comment>
<evidence type="ECO:0000313" key="9">
    <source>
        <dbReference type="Proteomes" id="UP000194360"/>
    </source>
</evidence>
<name>A0A1Y2MK10_PSEAH</name>
<dbReference type="GO" id="GO:0018822">
    <property type="term" value="F:nitrile hydratase activity"/>
    <property type="evidence" value="ECO:0007669"/>
    <property type="project" value="UniProtKB-EC"/>
</dbReference>
<dbReference type="SUPFAM" id="SSF50090">
    <property type="entry name" value="Electron transport accessory proteins"/>
    <property type="match status" value="1"/>
</dbReference>
<evidence type="ECO:0000256" key="2">
    <source>
        <dbReference type="ARBA" id="ARBA00009098"/>
    </source>
</evidence>
<dbReference type="RefSeq" id="WP_085916007.1">
    <property type="nucleotide sequence ID" value="NZ_AP018920.1"/>
</dbReference>
<evidence type="ECO:0000256" key="3">
    <source>
        <dbReference type="ARBA" id="ARBA00023239"/>
    </source>
</evidence>
<evidence type="ECO:0000256" key="4">
    <source>
        <dbReference type="ARBA" id="ARBA00044877"/>
    </source>
</evidence>
<comment type="function">
    <text evidence="1 5">NHase catalyzes the hydration of various nitrile compounds to the corresponding amides.</text>
</comment>
<evidence type="ECO:0000259" key="7">
    <source>
        <dbReference type="Pfam" id="PF21006"/>
    </source>
</evidence>
<keyword evidence="3 5" id="KW-0456">Lyase</keyword>
<dbReference type="EC" id="4.2.1.84" evidence="5"/>
<dbReference type="STRING" id="2074.BG845_05925"/>
<dbReference type="Proteomes" id="UP000194360">
    <property type="component" value="Unassembled WGS sequence"/>
</dbReference>
<evidence type="ECO:0000256" key="5">
    <source>
        <dbReference type="PIRNR" id="PIRNR001427"/>
    </source>
</evidence>
<dbReference type="Pfam" id="PF02211">
    <property type="entry name" value="NHase_beta_C"/>
    <property type="match status" value="1"/>
</dbReference>
<dbReference type="PIRSF" id="PIRSF001427">
    <property type="entry name" value="NHase_beta"/>
    <property type="match status" value="1"/>
</dbReference>
<evidence type="ECO:0000313" key="8">
    <source>
        <dbReference type="EMBL" id="OSY35590.1"/>
    </source>
</evidence>
<sequence>MDGVHDLAGKQGFGPVPHTANGPIGDTFKYDWEHLGYSLLFLGVTNGYFTLDEVRHAVERIEPKHYLTTPYYERYIIGAATLMVEKGVLTHDELEAATGGPFPLALPVTSPGRPARENRETFEVGDKVRVTGDHFAGHVRYPAFCRGKVGTVQHRTGMTWPFPDAAGHGRSDGGAEPSYHVEFDGAELFGDDTDAGAVVVDLFEGYLERVA</sequence>
<dbReference type="Gene3D" id="1.10.472.20">
    <property type="entry name" value="Nitrile hydratase, beta subunit"/>
    <property type="match status" value="1"/>
</dbReference>
<comment type="catalytic activity">
    <reaction evidence="4 5">
        <text>an aliphatic primary amide = an aliphatic nitrile + H2O</text>
        <dbReference type="Rhea" id="RHEA:12673"/>
        <dbReference type="ChEBI" id="CHEBI:15377"/>
        <dbReference type="ChEBI" id="CHEBI:65285"/>
        <dbReference type="ChEBI" id="CHEBI:80291"/>
        <dbReference type="EC" id="4.2.1.84"/>
    </reaction>
</comment>
<feature type="domain" description="Nitrile hydratase beta subunit-like N-terminal" evidence="7">
    <location>
        <begin position="1"/>
        <end position="98"/>
    </location>
</feature>
<comment type="caution">
    <text evidence="8">The sequence shown here is derived from an EMBL/GenBank/DDBJ whole genome shotgun (WGS) entry which is preliminary data.</text>
</comment>
<dbReference type="InterPro" id="IPR049054">
    <property type="entry name" value="CN_hydtase_beta-like_N"/>
</dbReference>
<reference evidence="8 9" key="1">
    <citation type="submission" date="2016-09" db="EMBL/GenBank/DDBJ databases">
        <title>Pseudonocardia autotrophica DSM535, a candidate organism with high potential of specific P450 cytochromes.</title>
        <authorList>
            <person name="Grumaz C."/>
            <person name="Vainshtein Y."/>
            <person name="Kirstahler P."/>
            <person name="Sohn K."/>
        </authorList>
    </citation>
    <scope>NUCLEOTIDE SEQUENCE [LARGE SCALE GENOMIC DNA]</scope>
    <source>
        <strain evidence="8 9">DSM 535</strain>
    </source>
</reference>
<dbReference type="AlphaFoldDB" id="A0A1Y2MK10"/>
<dbReference type="InterPro" id="IPR003168">
    <property type="entry name" value="Nitrile_hydratase_bsu"/>
</dbReference>
<dbReference type="Gene3D" id="2.30.30.50">
    <property type="match status" value="1"/>
</dbReference>
<evidence type="ECO:0000256" key="1">
    <source>
        <dbReference type="ARBA" id="ARBA00004042"/>
    </source>
</evidence>